<name>A0A1I3L261_9BACL</name>
<sequence length="257" mass="29386">MKNDLLEADEWEYLKKHFRMNEASALQLTPTHPAAHLLDEEKCAGYLDQMTAFMASPSRKVTASLLAKRYAFLTVAPTLYAMTMYNKGLDASIGNYCLVLSEQSSDPWLSHMGMRILAVSSPKDGCRNEWRDRVLAGLFAENIAPVWRNLSKLARIPRTILWENAAVRLFSLYEKRMEKEATGEIIERIRDDFSYLVKLAPPALFGEDSHPFAPFYGEEPAVHASNQPARIRKTCCYYYQVAKEEDYCDACPRANRR</sequence>
<evidence type="ECO:0000313" key="3">
    <source>
        <dbReference type="EMBL" id="SFI78810.1"/>
    </source>
</evidence>
<protein>
    <submittedName>
        <fullName evidence="3">Ferric iron reductase protein FhuF, involved in iron transport</fullName>
    </submittedName>
</protein>
<dbReference type="EMBL" id="FORT01000001">
    <property type="protein sequence ID" value="SFI78810.1"/>
    <property type="molecule type" value="Genomic_DNA"/>
</dbReference>
<feature type="domain" description="Aerobactin siderophore biosynthesis IucA/IucC-like C-terminal" evidence="1">
    <location>
        <begin position="65"/>
        <end position="176"/>
    </location>
</feature>
<evidence type="ECO:0000259" key="1">
    <source>
        <dbReference type="Pfam" id="PF06276"/>
    </source>
</evidence>
<reference evidence="4" key="1">
    <citation type="submission" date="2016-10" db="EMBL/GenBank/DDBJ databases">
        <authorList>
            <person name="Varghese N."/>
            <person name="Submissions S."/>
        </authorList>
    </citation>
    <scope>NUCLEOTIDE SEQUENCE [LARGE SCALE GENOMIC DNA]</scope>
    <source>
        <strain evidence="4">OK042</strain>
    </source>
</reference>
<dbReference type="Pfam" id="PF06276">
    <property type="entry name" value="FhuF"/>
    <property type="match status" value="1"/>
</dbReference>
<dbReference type="GO" id="GO:0003824">
    <property type="term" value="F:catalytic activity"/>
    <property type="evidence" value="ECO:0007669"/>
    <property type="project" value="UniProtKB-ARBA"/>
</dbReference>
<gene>
    <name evidence="3" type="ORF">SAMN05518846_101163</name>
</gene>
<dbReference type="GO" id="GO:0051537">
    <property type="term" value="F:2 iron, 2 sulfur cluster binding"/>
    <property type="evidence" value="ECO:0007669"/>
    <property type="project" value="InterPro"/>
</dbReference>
<dbReference type="InterPro" id="IPR024726">
    <property type="entry name" value="FhuF_C"/>
</dbReference>
<accession>A0A1I3L261</accession>
<dbReference type="InterPro" id="IPR022770">
    <property type="entry name" value="IucA/IucC-like_C"/>
</dbReference>
<dbReference type="AlphaFoldDB" id="A0A1I3L261"/>
<evidence type="ECO:0000313" key="4">
    <source>
        <dbReference type="Proteomes" id="UP000198915"/>
    </source>
</evidence>
<dbReference type="STRING" id="1884381.SAMN05518846_101163"/>
<proteinExistence type="predicted"/>
<evidence type="ECO:0000259" key="2">
    <source>
        <dbReference type="Pfam" id="PF11575"/>
    </source>
</evidence>
<dbReference type="Pfam" id="PF11575">
    <property type="entry name" value="FhuF_C"/>
    <property type="match status" value="1"/>
</dbReference>
<keyword evidence="4" id="KW-1185">Reference proteome</keyword>
<organism evidence="3 4">
    <name type="scientific">Brevibacillus centrosporus</name>
    <dbReference type="NCBI Taxonomy" id="54910"/>
    <lineage>
        <taxon>Bacteria</taxon>
        <taxon>Bacillati</taxon>
        <taxon>Bacillota</taxon>
        <taxon>Bacilli</taxon>
        <taxon>Bacillales</taxon>
        <taxon>Paenibacillaceae</taxon>
        <taxon>Brevibacillus</taxon>
    </lineage>
</organism>
<dbReference type="Proteomes" id="UP000198915">
    <property type="component" value="Unassembled WGS sequence"/>
</dbReference>
<dbReference type="RefSeq" id="WP_092266058.1">
    <property type="nucleotide sequence ID" value="NZ_FORT01000001.1"/>
</dbReference>
<feature type="domain" description="Ferric siderophore reductase C-terminal" evidence="2">
    <location>
        <begin position="232"/>
        <end position="253"/>
    </location>
</feature>